<dbReference type="NCBIfam" id="NF001454">
    <property type="entry name" value="PRK00315.1"/>
    <property type="match status" value="1"/>
</dbReference>
<evidence type="ECO:0000256" key="11">
    <source>
        <dbReference type="HAMAP-Rule" id="MF_00276"/>
    </source>
</evidence>
<keyword evidence="10 11" id="KW-0472">Membrane</keyword>
<reference evidence="12 13" key="1">
    <citation type="submission" date="2022-03" db="EMBL/GenBank/DDBJ databases">
        <authorList>
            <person name="Koch H."/>
        </authorList>
    </citation>
    <scope>NUCLEOTIDE SEQUENCE [LARGE SCALE GENOMIC DNA]</scope>
    <source>
        <strain evidence="12 13">G1</strain>
    </source>
</reference>
<dbReference type="NCBIfam" id="TIGR00681">
    <property type="entry name" value="kdpC"/>
    <property type="match status" value="1"/>
</dbReference>
<gene>
    <name evidence="11 12" type="primary">kdpC</name>
    <name evidence="12" type="ORF">GEAMG1_2475</name>
</gene>
<keyword evidence="7 11" id="KW-0630">Potassium</keyword>
<feature type="transmembrane region" description="Helical" evidence="11">
    <location>
        <begin position="6"/>
        <end position="34"/>
    </location>
</feature>
<sequence length="189" mass="19595">MNDLKAAILLFITFTVICGGIYPLAVTGIAQAVFPRQANGSFISGKDGKEIGSVLIGQPFSDPQYFWPRPSATAEFGYNPAASGGSNAGPTNPDYLKIVAGRVADLRAGGITGPIPADLAQASASGIDPHISVASARLQIPRVARSRGLSEDAVAALVARTTEGRQFGLLGEPRVNVLVLNLNLATLQP</sequence>
<keyword evidence="3 11" id="KW-0633">Potassium transport</keyword>
<comment type="function">
    <text evidence="11">Part of the high-affinity ATP-driven potassium transport (or Kdp) system, which catalyzes the hydrolysis of ATP coupled with the electrogenic transport of potassium into the cytoplasm. This subunit acts as a catalytic chaperone that increases the ATP-binding affinity of the ATP-hydrolyzing subunit KdpB by the formation of a transient KdpB/KdpC/ATP ternary complex.</text>
</comment>
<keyword evidence="13" id="KW-1185">Reference proteome</keyword>
<comment type="similarity">
    <text evidence="11">Belongs to the KdpC family.</text>
</comment>
<dbReference type="EMBL" id="OW150024">
    <property type="protein sequence ID" value="CAH2032311.1"/>
    <property type="molecule type" value="Genomic_DNA"/>
</dbReference>
<dbReference type="RefSeq" id="WP_305733071.1">
    <property type="nucleotide sequence ID" value="NZ_OW150024.1"/>
</dbReference>
<keyword evidence="8 11" id="KW-1133">Transmembrane helix</keyword>
<keyword evidence="6 11" id="KW-0067">ATP-binding</keyword>
<evidence type="ECO:0000256" key="1">
    <source>
        <dbReference type="ARBA" id="ARBA00022448"/>
    </source>
</evidence>
<evidence type="ECO:0000256" key="8">
    <source>
        <dbReference type="ARBA" id="ARBA00022989"/>
    </source>
</evidence>
<organism evidence="12 13">
    <name type="scientific">Trichlorobacter ammonificans</name>
    <dbReference type="NCBI Taxonomy" id="2916410"/>
    <lineage>
        <taxon>Bacteria</taxon>
        <taxon>Pseudomonadati</taxon>
        <taxon>Thermodesulfobacteriota</taxon>
        <taxon>Desulfuromonadia</taxon>
        <taxon>Geobacterales</taxon>
        <taxon>Geobacteraceae</taxon>
        <taxon>Trichlorobacter</taxon>
    </lineage>
</organism>
<keyword evidence="4 11" id="KW-0812">Transmembrane</keyword>
<evidence type="ECO:0000256" key="9">
    <source>
        <dbReference type="ARBA" id="ARBA00023065"/>
    </source>
</evidence>
<comment type="subunit">
    <text evidence="11">The system is composed of three essential subunits: KdpA, KdpB and KdpC.</text>
</comment>
<dbReference type="PANTHER" id="PTHR30042">
    <property type="entry name" value="POTASSIUM-TRANSPORTING ATPASE C CHAIN"/>
    <property type="match status" value="1"/>
</dbReference>
<evidence type="ECO:0000313" key="12">
    <source>
        <dbReference type="EMBL" id="CAH2032311.1"/>
    </source>
</evidence>
<evidence type="ECO:0000256" key="10">
    <source>
        <dbReference type="ARBA" id="ARBA00023136"/>
    </source>
</evidence>
<protein>
    <recommendedName>
        <fullName evidence="11">Potassium-transporting ATPase KdpC subunit</fullName>
    </recommendedName>
    <alternativeName>
        <fullName evidence="11">ATP phosphohydrolase [potassium-transporting] C chain</fullName>
    </alternativeName>
    <alternativeName>
        <fullName evidence="11">Potassium-binding and translocating subunit C</fullName>
    </alternativeName>
    <alternativeName>
        <fullName evidence="11">Potassium-translocating ATPase C chain</fullName>
    </alternativeName>
</protein>
<dbReference type="PIRSF" id="PIRSF001296">
    <property type="entry name" value="K_ATPase_KdpC"/>
    <property type="match status" value="1"/>
</dbReference>
<dbReference type="Pfam" id="PF02669">
    <property type="entry name" value="KdpC"/>
    <property type="match status" value="1"/>
</dbReference>
<name>A0ABM9DCY1_9BACT</name>
<dbReference type="Proteomes" id="UP001295463">
    <property type="component" value="Chromosome"/>
</dbReference>
<dbReference type="InterPro" id="IPR003820">
    <property type="entry name" value="KdpC"/>
</dbReference>
<evidence type="ECO:0000256" key="5">
    <source>
        <dbReference type="ARBA" id="ARBA00022741"/>
    </source>
</evidence>
<evidence type="ECO:0000256" key="6">
    <source>
        <dbReference type="ARBA" id="ARBA00022840"/>
    </source>
</evidence>
<evidence type="ECO:0000256" key="4">
    <source>
        <dbReference type="ARBA" id="ARBA00022692"/>
    </source>
</evidence>
<keyword evidence="2 11" id="KW-1003">Cell membrane</keyword>
<keyword evidence="5 11" id="KW-0547">Nucleotide-binding</keyword>
<evidence type="ECO:0000256" key="2">
    <source>
        <dbReference type="ARBA" id="ARBA00022475"/>
    </source>
</evidence>
<keyword evidence="9 11" id="KW-0406">Ion transport</keyword>
<comment type="subcellular location">
    <subcellularLocation>
        <location evidence="11">Cell membrane</location>
        <topology evidence="11">Single-pass membrane protein</topology>
    </subcellularLocation>
</comment>
<evidence type="ECO:0000256" key="3">
    <source>
        <dbReference type="ARBA" id="ARBA00022538"/>
    </source>
</evidence>
<proteinExistence type="inferred from homology"/>
<dbReference type="HAMAP" id="MF_00276">
    <property type="entry name" value="KdpC"/>
    <property type="match status" value="1"/>
</dbReference>
<evidence type="ECO:0000256" key="7">
    <source>
        <dbReference type="ARBA" id="ARBA00022958"/>
    </source>
</evidence>
<dbReference type="PANTHER" id="PTHR30042:SF2">
    <property type="entry name" value="POTASSIUM-TRANSPORTING ATPASE KDPC SUBUNIT"/>
    <property type="match status" value="1"/>
</dbReference>
<accession>A0ABM9DCY1</accession>
<keyword evidence="1 11" id="KW-0813">Transport</keyword>
<evidence type="ECO:0000313" key="13">
    <source>
        <dbReference type="Proteomes" id="UP001295463"/>
    </source>
</evidence>